<comment type="caution">
    <text evidence="2">The sequence shown here is derived from an EMBL/GenBank/DDBJ whole genome shotgun (WGS) entry which is preliminary data.</text>
</comment>
<gene>
    <name evidence="2" type="ORF">B1A_00372</name>
</gene>
<evidence type="ECO:0000313" key="2">
    <source>
        <dbReference type="EMBL" id="EQD80926.1"/>
    </source>
</evidence>
<dbReference type="GO" id="GO:0006412">
    <property type="term" value="P:translation"/>
    <property type="evidence" value="ECO:0007669"/>
    <property type="project" value="InterPro"/>
</dbReference>
<dbReference type="GO" id="GO:0005840">
    <property type="term" value="C:ribosome"/>
    <property type="evidence" value="ECO:0007669"/>
    <property type="project" value="UniProtKB-KW"/>
</dbReference>
<name>T1C630_9ZZZZ</name>
<feature type="non-terminal residue" evidence="2">
    <location>
        <position position="52"/>
    </location>
</feature>
<keyword evidence="2" id="KW-0687">Ribonucleoprotein</keyword>
<proteinExistence type="inferred from homology"/>
<dbReference type="InterPro" id="IPR023591">
    <property type="entry name" value="Ribosomal_uS2_flav_dom_sf"/>
</dbReference>
<protein>
    <submittedName>
        <fullName evidence="2">30S ribosomal protein S2</fullName>
    </submittedName>
</protein>
<dbReference type="AlphaFoldDB" id="T1C630"/>
<evidence type="ECO:0000256" key="1">
    <source>
        <dbReference type="ARBA" id="ARBA00006242"/>
    </source>
</evidence>
<keyword evidence="2" id="KW-0689">Ribosomal protein</keyword>
<dbReference type="InterPro" id="IPR001865">
    <property type="entry name" value="Ribosomal_uS2"/>
</dbReference>
<reference evidence="2" key="1">
    <citation type="submission" date="2013-08" db="EMBL/GenBank/DDBJ databases">
        <authorList>
            <person name="Mendez C."/>
            <person name="Richter M."/>
            <person name="Ferrer M."/>
            <person name="Sanchez J."/>
        </authorList>
    </citation>
    <scope>NUCLEOTIDE SEQUENCE</scope>
</reference>
<dbReference type="GO" id="GO:0003735">
    <property type="term" value="F:structural constituent of ribosome"/>
    <property type="evidence" value="ECO:0007669"/>
    <property type="project" value="InterPro"/>
</dbReference>
<comment type="similarity">
    <text evidence="1">Belongs to the universal ribosomal protein uS2 family.</text>
</comment>
<accession>T1C630</accession>
<dbReference type="SUPFAM" id="SSF52313">
    <property type="entry name" value="Ribosomal protein S2"/>
    <property type="match status" value="1"/>
</dbReference>
<dbReference type="Pfam" id="PF00318">
    <property type="entry name" value="Ribosomal_S2"/>
    <property type="match status" value="1"/>
</dbReference>
<dbReference type="EMBL" id="AUZX01000285">
    <property type="protein sequence ID" value="EQD80926.1"/>
    <property type="molecule type" value="Genomic_DNA"/>
</dbReference>
<dbReference type="Gene3D" id="3.40.50.10490">
    <property type="entry name" value="Glucose-6-phosphate isomerase like protein, domain 1"/>
    <property type="match status" value="1"/>
</dbReference>
<organism evidence="2">
    <name type="scientific">mine drainage metagenome</name>
    <dbReference type="NCBI Taxonomy" id="410659"/>
    <lineage>
        <taxon>unclassified sequences</taxon>
        <taxon>metagenomes</taxon>
        <taxon>ecological metagenomes</taxon>
    </lineage>
</organism>
<reference evidence="2" key="2">
    <citation type="journal article" date="2014" name="ISME J.">
        <title>Microbial stratification in low pH oxic and suboxic macroscopic growths along an acid mine drainage.</title>
        <authorList>
            <person name="Mendez-Garcia C."/>
            <person name="Mesa V."/>
            <person name="Sprenger R.R."/>
            <person name="Richter M."/>
            <person name="Diez M.S."/>
            <person name="Solano J."/>
            <person name="Bargiela R."/>
            <person name="Golyshina O.V."/>
            <person name="Manteca A."/>
            <person name="Ramos J.L."/>
            <person name="Gallego J.R."/>
            <person name="Llorente I."/>
            <person name="Martins Dos Santos V.A."/>
            <person name="Jensen O.N."/>
            <person name="Pelaez A.I."/>
            <person name="Sanchez J."/>
            <person name="Ferrer M."/>
        </authorList>
    </citation>
    <scope>NUCLEOTIDE SEQUENCE</scope>
</reference>
<sequence length="52" mass="5424">MVDSNCDPDLIQFPVPANDDAIRSIRLMTAGIADAVLSGALSGQAAPVYFLC</sequence>